<dbReference type="InterPro" id="IPR001680">
    <property type="entry name" value="WD40_rpt"/>
</dbReference>
<dbReference type="Gene3D" id="1.25.40.10">
    <property type="entry name" value="Tetratricopeptide repeat domain"/>
    <property type="match status" value="1"/>
</dbReference>
<dbReference type="PROSITE" id="PS50294">
    <property type="entry name" value="WD_REPEATS_REGION"/>
    <property type="match status" value="8"/>
</dbReference>
<dbReference type="SUPFAM" id="SSF117289">
    <property type="entry name" value="Nucleoporin domain"/>
    <property type="match status" value="1"/>
</dbReference>
<feature type="repeat" description="WD" evidence="3">
    <location>
        <begin position="1400"/>
        <end position="1433"/>
    </location>
</feature>
<evidence type="ECO:0000259" key="5">
    <source>
        <dbReference type="Pfam" id="PF20703"/>
    </source>
</evidence>
<dbReference type="InterPro" id="IPR049052">
    <property type="entry name" value="nSTAND1"/>
</dbReference>
<feature type="repeat" description="WD" evidence="3">
    <location>
        <begin position="1243"/>
        <end position="1284"/>
    </location>
</feature>
<dbReference type="Pfam" id="PF20703">
    <property type="entry name" value="nSTAND1"/>
    <property type="match status" value="1"/>
</dbReference>
<dbReference type="SUPFAM" id="SSF50978">
    <property type="entry name" value="WD40 repeat-like"/>
    <property type="match status" value="2"/>
</dbReference>
<dbReference type="PROSITE" id="PS50082">
    <property type="entry name" value="WD_REPEATS_2"/>
    <property type="match status" value="10"/>
</dbReference>
<dbReference type="RefSeq" id="WP_190545645.1">
    <property type="nucleotide sequence ID" value="NZ_CAWPNO010000071.1"/>
</dbReference>
<proteinExistence type="predicted"/>
<reference evidence="6 7" key="1">
    <citation type="journal article" date="2020" name="ISME J.">
        <title>Comparative genomics reveals insights into cyanobacterial evolution and habitat adaptation.</title>
        <authorList>
            <person name="Chen M.Y."/>
            <person name="Teng W.K."/>
            <person name="Zhao L."/>
            <person name="Hu C.X."/>
            <person name="Zhou Y.K."/>
            <person name="Han B.P."/>
            <person name="Song L.R."/>
            <person name="Shu W.S."/>
        </authorList>
    </citation>
    <scope>NUCLEOTIDE SEQUENCE [LARGE SCALE GENOMIC DNA]</scope>
    <source>
        <strain evidence="6 7">FACHB-288</strain>
    </source>
</reference>
<evidence type="ECO:0000256" key="1">
    <source>
        <dbReference type="ARBA" id="ARBA00022574"/>
    </source>
</evidence>
<dbReference type="InterPro" id="IPR050349">
    <property type="entry name" value="WD_LIS1/nudF_dynein_reg"/>
</dbReference>
<feature type="domain" description="Novel STAND NTPase 1" evidence="5">
    <location>
        <begin position="510"/>
        <end position="858"/>
    </location>
</feature>
<dbReference type="InterPro" id="IPR036322">
    <property type="entry name" value="WD40_repeat_dom_sf"/>
</dbReference>
<evidence type="ECO:0000256" key="3">
    <source>
        <dbReference type="PROSITE-ProRule" id="PRU00221"/>
    </source>
</evidence>
<gene>
    <name evidence="6" type="ORF">H6G24_22470</name>
</gene>
<name>A0ABR8AGB0_9CYAN</name>
<feature type="repeat" description="WD" evidence="3">
    <location>
        <begin position="1076"/>
        <end position="1106"/>
    </location>
</feature>
<feature type="repeat" description="WD" evidence="3">
    <location>
        <begin position="1838"/>
        <end position="1870"/>
    </location>
</feature>
<feature type="repeat" description="WD" evidence="3">
    <location>
        <begin position="1035"/>
        <end position="1065"/>
    </location>
</feature>
<dbReference type="InterPro" id="IPR015943">
    <property type="entry name" value="WD40/YVTN_repeat-like_dom_sf"/>
</dbReference>
<keyword evidence="2" id="KW-0677">Repeat</keyword>
<protein>
    <recommendedName>
        <fullName evidence="5">Novel STAND NTPase 1 domain-containing protein</fullName>
    </recommendedName>
</protein>
<evidence type="ECO:0000256" key="2">
    <source>
        <dbReference type="ARBA" id="ARBA00022737"/>
    </source>
</evidence>
<dbReference type="PANTHER" id="PTHR44129">
    <property type="entry name" value="WD REPEAT-CONTAINING PROTEIN POP1"/>
    <property type="match status" value="1"/>
</dbReference>
<keyword evidence="7" id="KW-1185">Reference proteome</keyword>
<dbReference type="CDD" id="cd00200">
    <property type="entry name" value="WD40"/>
    <property type="match status" value="3"/>
</dbReference>
<feature type="repeat" description="WD" evidence="3">
    <location>
        <begin position="1117"/>
        <end position="1151"/>
    </location>
</feature>
<comment type="caution">
    <text evidence="6">The sequence shown here is derived from an EMBL/GenBank/DDBJ whole genome shotgun (WGS) entry which is preliminary data.</text>
</comment>
<dbReference type="PROSITE" id="PS00678">
    <property type="entry name" value="WD_REPEATS_1"/>
    <property type="match status" value="2"/>
</dbReference>
<dbReference type="InterPro" id="IPR027417">
    <property type="entry name" value="P-loop_NTPase"/>
</dbReference>
<dbReference type="PRINTS" id="PR00320">
    <property type="entry name" value="GPROTEINBRPT"/>
</dbReference>
<feature type="repeat" description="WD" evidence="3">
    <location>
        <begin position="1879"/>
        <end position="1913"/>
    </location>
</feature>
<feature type="repeat" description="WD" evidence="3">
    <location>
        <begin position="1797"/>
        <end position="1829"/>
    </location>
</feature>
<dbReference type="Gene3D" id="2.130.10.10">
    <property type="entry name" value="YVTN repeat-like/Quinoprotein amine dehydrogenase"/>
    <property type="match status" value="6"/>
</dbReference>
<sequence>MSLENNESSLQELNWAISTSQGEFSLILALCNAASLRKSLVQRLQASNELAIREITLDKSVNKLFQAIQDSLGEEHPQALMVSGLEAVNNLEQVLTTANQVREEFRKNFHFPLVLWITDEVLQKLIRLAPDLQSWATTVEFAIASHNLIEFIEETADDVFTKVLNAGAGRYLDSNALNLQVGSPRRIELESAWHELQNRRLSLNFELEASLEFMLGRATSSSMEQSRQHYDRSLELFNQCSLSPQTLERQGCLLYSLSLWWGTYALLHHPEQDYARGFTKDYLQQCIQAFEQANRQDLVAKFINALGLVLQLLQQWEDLEAVANRALALHQTYPDTFKLARAYGFIAEVAIHKSAWNEAKQAAEQALSLVNSVQIDESHPNAAEMQADLDWERSYHRGWYLLALARSQSALNQPEAVLQTLETARVETNAQYDPDLYIRILAELRDSYFNKGEYLTAFHIKQEQRSLEQQYGFRAFIGAGRLQAQQAVNNPALPFVEHQATVASEIAASGRQQDINRLIVRMGRPDHKLTVIHGQSGVGKSSILQAGLIPALRQKPIGTRDVLPVLQQVYPDWLRELSQRLAEALADTLYPLPINTNGEPTTLDSTTAIINQLQKHDDYDLLTVLIFDQFEEFFFVYKDPSHRRPFYEFLRDCLDTPYVKVILSLREDYLHYLLECNNRLADFEVINNNILDKDILYYLDNFSPEDAKSIIQTLTEKTQLVFETPLIDELVHDLARDLGEVRPIELQVVGAQLQTERITKLEQYQEYGPKEKFVGRFLEEIVKDCGSENEQIAKLVLYLLTDENNTRPLKTRADLGLELEVKSEKLDLVLEILVKSGLVFKVPAVPSERYQLVHDYLVPFVRQQQSERLIKELEKEREQRKLTEAKLNEVLQKQLIEARRGLVWKVSVGVITGALAIFLPVVLIAQNNAQLDSMTKKSTNLLSSNKDLEALLEGVKAGKQLQKWWSIGVKPEIEMQVKTVLQDVAYGIRERNSIEGYKTAVTCVSFSADSQIGVAGSDDGMVKIWQRNGKVISSFQVHNKKVTTVSFSPDGQMIVAGTVDGKVVVSDRNGKEISNFPGHEEEITSISFSPDAQKLISGSKDKTIKISSLDGKITKTLKGHKDSINSVVFSPDGQLIASGSEDTTVKFWNIDGKLIKTLDTDDSVKKVAFSPNSQTIVSVSDFSQTKLWRRDGSLLNNIDGVYGDAATFSLDGKTIAFADFTDNAIYIQIYQINTGKVVENFQLKGHGNNVTNISISPDLQMLASGSEDRTVKLWNLEKKSNFNKDWQSTDTITDVSFSPNGQLIASVSNGNKVQLWQQNGTLKTTLPGHNSKISFSTDSQMLATASEESVVYLWQRDGTFLKTIQGNNLSISHDKKIIGLVKDDNSVELAASDGKHIATLKGHKDTVNEIIFSPDSKTIATVSKKTIKLWKINGTLITTLNSDSSFDDSSPQIVFSPDSKTIATVINNNIIKIWQIDGTLITTINSNGDVTLWSFSPQKKILVIEESKRLKFLTLNGKVIKTIELLNSSSYASVSTDQELMVIRRNQNQNQQKKQWELWRNDGTFIATLMKVNTDVAQNNISFINDGQTIISQSYKQTTFWNRNGNLLAKLHKNVIAYSSDLQILVTQEEKNIINLWKPDSTLIKSIKIKNNKSNIRNISFSNNEQNLVIETDTGAVEIWDNNGDFIQSITALNDRNVKRLMKDKYDEFQNLYLPITFDNKNLALRTQENQVQLWENDGNYRKKWFLKKTIENQGNLVGSVQFINENTIAIVSTIDMVKLWKIPNNIDEDVNLLTAIQGHKNQITSLSISPKNQIIASASKDNTVKLWQYDGKLLKTFTEHKDNVNSISFTPDGKLIASASDDKTVKIWQPNGKIIESFDKHENNVNSVSFSPNGKMIASGSKDRTVRVWSLDGNQIKPFNTEEPVNKVSFSPNGEMISSASDKSVKLSSIDGSLLASFPDRLRITDISFSPDGKSIATLINKNYSNEIAIWSFELNHLLQLGCNAARDYLQNNPKAESDRHLCDDIYNKK</sequence>
<dbReference type="InterPro" id="IPR019775">
    <property type="entry name" value="WD40_repeat_CS"/>
</dbReference>
<evidence type="ECO:0000256" key="4">
    <source>
        <dbReference type="SAM" id="Coils"/>
    </source>
</evidence>
<dbReference type="Pfam" id="PF00400">
    <property type="entry name" value="WD40"/>
    <property type="match status" value="13"/>
</dbReference>
<feature type="coiled-coil region" evidence="4">
    <location>
        <begin position="863"/>
        <end position="893"/>
    </location>
</feature>
<evidence type="ECO:0000313" key="6">
    <source>
        <dbReference type="EMBL" id="MBD2198235.1"/>
    </source>
</evidence>
<evidence type="ECO:0000313" key="7">
    <source>
        <dbReference type="Proteomes" id="UP000658514"/>
    </source>
</evidence>
<dbReference type="Gene3D" id="3.40.50.300">
    <property type="entry name" value="P-loop containing nucleotide triphosphate hydrolases"/>
    <property type="match status" value="1"/>
</dbReference>
<dbReference type="EMBL" id="JACJQH010000038">
    <property type="protein sequence ID" value="MBD2198235.1"/>
    <property type="molecule type" value="Genomic_DNA"/>
</dbReference>
<keyword evidence="1 3" id="KW-0853">WD repeat</keyword>
<feature type="repeat" description="WD" evidence="3">
    <location>
        <begin position="994"/>
        <end position="1026"/>
    </location>
</feature>
<dbReference type="SUPFAM" id="SSF52540">
    <property type="entry name" value="P-loop containing nucleoside triphosphate hydrolases"/>
    <property type="match status" value="1"/>
</dbReference>
<dbReference type="InterPro" id="IPR011990">
    <property type="entry name" value="TPR-like_helical_dom_sf"/>
</dbReference>
<dbReference type="SMART" id="SM00320">
    <property type="entry name" value="WD40"/>
    <property type="match status" value="17"/>
</dbReference>
<keyword evidence="4" id="KW-0175">Coiled coil</keyword>
<dbReference type="InterPro" id="IPR011047">
    <property type="entry name" value="Quinoprotein_ADH-like_sf"/>
</dbReference>
<accession>A0ABR8AGB0</accession>
<dbReference type="SUPFAM" id="SSF48452">
    <property type="entry name" value="TPR-like"/>
    <property type="match status" value="1"/>
</dbReference>
<dbReference type="Proteomes" id="UP000658514">
    <property type="component" value="Unassembled WGS sequence"/>
</dbReference>
<organism evidence="6 7">
    <name type="scientific">Calothrix parietina FACHB-288</name>
    <dbReference type="NCBI Taxonomy" id="2692896"/>
    <lineage>
        <taxon>Bacteria</taxon>
        <taxon>Bacillati</taxon>
        <taxon>Cyanobacteriota</taxon>
        <taxon>Cyanophyceae</taxon>
        <taxon>Nostocales</taxon>
        <taxon>Calotrichaceae</taxon>
        <taxon>Calothrix</taxon>
    </lineage>
</organism>
<dbReference type="SUPFAM" id="SSF50998">
    <property type="entry name" value="Quinoprotein alcohol dehydrogenase-like"/>
    <property type="match status" value="2"/>
</dbReference>
<feature type="repeat" description="WD" evidence="3">
    <location>
        <begin position="1289"/>
        <end position="1317"/>
    </location>
</feature>
<dbReference type="InterPro" id="IPR020472">
    <property type="entry name" value="WD40_PAC1"/>
</dbReference>